<feature type="domain" description="Transposase IS66 central" evidence="1">
    <location>
        <begin position="2"/>
        <end position="62"/>
    </location>
</feature>
<gene>
    <name evidence="3" type="ordered locus">LAC30SC_07150</name>
</gene>
<dbReference type="HOGENOM" id="CLU_023034_5_2_9"/>
<dbReference type="Proteomes" id="UP000007491">
    <property type="component" value="Chromosome"/>
</dbReference>
<dbReference type="InterPro" id="IPR004291">
    <property type="entry name" value="Transposase_IS66_central"/>
</dbReference>
<dbReference type="AlphaFoldDB" id="F0TFP8"/>
<organism evidence="3 4">
    <name type="scientific">Lactobacillus amylovorus</name>
    <dbReference type="NCBI Taxonomy" id="1604"/>
    <lineage>
        <taxon>Bacteria</taxon>
        <taxon>Bacillati</taxon>
        <taxon>Bacillota</taxon>
        <taxon>Bacilli</taxon>
        <taxon>Lactobacillales</taxon>
        <taxon>Lactobacillaceae</taxon>
        <taxon>Lactobacillus</taxon>
    </lineage>
</organism>
<dbReference type="Pfam" id="PF03050">
    <property type="entry name" value="DDE_Tnp_IS66"/>
    <property type="match status" value="1"/>
</dbReference>
<name>F0TFP8_LACAM</name>
<evidence type="ECO:0000259" key="2">
    <source>
        <dbReference type="Pfam" id="PF13817"/>
    </source>
</evidence>
<dbReference type="PANTHER" id="PTHR33678:SF1">
    <property type="entry name" value="BLL1576 PROTEIN"/>
    <property type="match status" value="1"/>
</dbReference>
<dbReference type="EMBL" id="CP002559">
    <property type="protein sequence ID" value="ADZ07542.1"/>
    <property type="molecule type" value="Genomic_DNA"/>
</dbReference>
<dbReference type="KEGG" id="lai:LAC30SC_07150"/>
<feature type="domain" description="Transposase IS66 C-terminal" evidence="2">
    <location>
        <begin position="69"/>
        <end position="97"/>
    </location>
</feature>
<reference key="2">
    <citation type="submission" date="2011-02" db="EMBL/GenBank/DDBJ databases">
        <authorList>
            <person name="Roh H."/>
            <person name="Ko H.-J."/>
            <person name="Kim S.-H."/>
            <person name="Choi I.-G."/>
            <person name="Oh S."/>
        </authorList>
    </citation>
    <scope>NUCLEOTIDE SEQUENCE</scope>
    <source>
        <strain>30SC</strain>
    </source>
</reference>
<sequence>MTLPNSKLGKAFAYSLNHEATFKHVLLDDRLVLSNNLAERAIKTLVIGRKNWLFSQSFNGAKFSAIILSLIETAKRNDLDPEKYLKYLLYKLPNESTLTDKASAGKLQINFEYN</sequence>
<evidence type="ECO:0000313" key="3">
    <source>
        <dbReference type="EMBL" id="ADZ07542.1"/>
    </source>
</evidence>
<evidence type="ECO:0000259" key="1">
    <source>
        <dbReference type="Pfam" id="PF03050"/>
    </source>
</evidence>
<accession>F0TFP8</accession>
<dbReference type="InterPro" id="IPR039552">
    <property type="entry name" value="IS66_C"/>
</dbReference>
<dbReference type="PANTHER" id="PTHR33678">
    <property type="entry name" value="BLL1576 PROTEIN"/>
    <property type="match status" value="1"/>
</dbReference>
<protein>
    <submittedName>
        <fullName evidence="3">Transposase ORF_C</fullName>
    </submittedName>
</protein>
<proteinExistence type="predicted"/>
<evidence type="ECO:0000313" key="4">
    <source>
        <dbReference type="Proteomes" id="UP000007491"/>
    </source>
</evidence>
<dbReference type="InterPro" id="IPR052344">
    <property type="entry name" value="Transposase-related"/>
</dbReference>
<reference evidence="3 4" key="1">
    <citation type="journal article" date="2011" name="J. Bacteriol.">
        <title>Complete genome sequencing of Lactobacillus acidophilus 30SC, isolated from swine intestine.</title>
        <authorList>
            <person name="Oh S."/>
            <person name="Roh H."/>
            <person name="Ko H.J."/>
            <person name="Kim S."/>
            <person name="Kim K.H."/>
            <person name="Lee S.E."/>
            <person name="Chang I.S."/>
            <person name="Kim S."/>
            <person name="Choi I.G."/>
        </authorList>
    </citation>
    <scope>NUCLEOTIDE SEQUENCE [LARGE SCALE GENOMIC DNA]</scope>
    <source>
        <strain evidence="3 4">30SC</strain>
    </source>
</reference>
<dbReference type="STRING" id="1604.LAC30SC_07150"/>
<dbReference type="Pfam" id="PF13817">
    <property type="entry name" value="DDE_Tnp_IS66_C"/>
    <property type="match status" value="1"/>
</dbReference>